<evidence type="ECO:0000313" key="2">
    <source>
        <dbReference type="EMBL" id="OUC96022.1"/>
    </source>
</evidence>
<feature type="region of interest" description="Disordered" evidence="1">
    <location>
        <begin position="61"/>
        <end position="80"/>
    </location>
</feature>
<proteinExistence type="predicted"/>
<evidence type="ECO:0000256" key="1">
    <source>
        <dbReference type="SAM" id="MobiDB-lite"/>
    </source>
</evidence>
<name>A0A243RM59_9ACTN</name>
<comment type="caution">
    <text evidence="2">The sequence shown here is derived from an EMBL/GenBank/DDBJ whole genome shotgun (WGS) entry which is preliminary data.</text>
</comment>
<dbReference type="Proteomes" id="UP000194761">
    <property type="component" value="Unassembled WGS sequence"/>
</dbReference>
<gene>
    <name evidence="2" type="ORF">CA984_16640</name>
</gene>
<dbReference type="EMBL" id="NGFP01000067">
    <property type="protein sequence ID" value="OUC96022.1"/>
    <property type="molecule type" value="Genomic_DNA"/>
</dbReference>
<dbReference type="AlphaFoldDB" id="A0A243RM59"/>
<sequence length="80" mass="8803">MTAEADTEPATEAVRAMERDPAKVSVTAPADGRRLFGRMCAAVAFIRGLGVNIEIPFLSERGPRPRLTRWPEYGPYSPVE</sequence>
<protein>
    <submittedName>
        <fullName evidence="2">Uncharacterized protein</fullName>
    </submittedName>
</protein>
<keyword evidence="3" id="KW-1185">Reference proteome</keyword>
<organism evidence="2 3">
    <name type="scientific">Streptosporangium minutum</name>
    <dbReference type="NCBI Taxonomy" id="569862"/>
    <lineage>
        <taxon>Bacteria</taxon>
        <taxon>Bacillati</taxon>
        <taxon>Actinomycetota</taxon>
        <taxon>Actinomycetes</taxon>
        <taxon>Streptosporangiales</taxon>
        <taxon>Streptosporangiaceae</taxon>
        <taxon>Streptosporangium</taxon>
    </lineage>
</organism>
<evidence type="ECO:0000313" key="3">
    <source>
        <dbReference type="Proteomes" id="UP000194761"/>
    </source>
</evidence>
<reference evidence="2 3" key="1">
    <citation type="submission" date="2017-05" db="EMBL/GenBank/DDBJ databases">
        <title>Biotechnological potential of actinobacteria isolated from South African environments.</title>
        <authorList>
            <person name="Le Roes-Hill M."/>
            <person name="Prins A."/>
            <person name="Durrell K.A."/>
        </authorList>
    </citation>
    <scope>NUCLEOTIDE SEQUENCE [LARGE SCALE GENOMIC DNA]</scope>
    <source>
        <strain evidence="2">M26</strain>
    </source>
</reference>
<accession>A0A243RM59</accession>